<proteinExistence type="inferred from homology"/>
<dbReference type="HAMAP" id="MF_00024">
    <property type="entry name" value="CobD_CbiB"/>
    <property type="match status" value="1"/>
</dbReference>
<evidence type="ECO:0000256" key="3">
    <source>
        <dbReference type="ARBA" id="ARBA00006263"/>
    </source>
</evidence>
<keyword evidence="6 9" id="KW-0812">Transmembrane</keyword>
<comment type="pathway">
    <text evidence="2 9">Cofactor biosynthesis; adenosylcobalamin biosynthesis.</text>
</comment>
<evidence type="ECO:0000256" key="2">
    <source>
        <dbReference type="ARBA" id="ARBA00004953"/>
    </source>
</evidence>
<dbReference type="EMBL" id="JAFVMH010000005">
    <property type="protein sequence ID" value="MBO1325724.1"/>
    <property type="molecule type" value="Genomic_DNA"/>
</dbReference>
<protein>
    <recommendedName>
        <fullName evidence="9">Cobalamin biosynthesis protein CobD</fullName>
    </recommendedName>
</protein>
<dbReference type="Pfam" id="PF03186">
    <property type="entry name" value="CobD_Cbib"/>
    <property type="match status" value="1"/>
</dbReference>
<dbReference type="InterPro" id="IPR004485">
    <property type="entry name" value="Cobalamin_biosynth_CobD/CbiB"/>
</dbReference>
<keyword evidence="8 9" id="KW-0472">Membrane</keyword>
<dbReference type="GO" id="GO:0009236">
    <property type="term" value="P:cobalamin biosynthetic process"/>
    <property type="evidence" value="ECO:0007669"/>
    <property type="project" value="UniProtKB-UniRule"/>
</dbReference>
<evidence type="ECO:0000256" key="1">
    <source>
        <dbReference type="ARBA" id="ARBA00004651"/>
    </source>
</evidence>
<comment type="similarity">
    <text evidence="3 9">Belongs to the CobD/CbiB family.</text>
</comment>
<dbReference type="NCBIfam" id="TIGR00380">
    <property type="entry name" value="cobal_cbiB"/>
    <property type="match status" value="1"/>
</dbReference>
<dbReference type="GO" id="GO:0005886">
    <property type="term" value="C:plasma membrane"/>
    <property type="evidence" value="ECO:0007669"/>
    <property type="project" value="UniProtKB-SubCell"/>
</dbReference>
<dbReference type="PANTHER" id="PTHR34308:SF1">
    <property type="entry name" value="COBALAMIN BIOSYNTHESIS PROTEIN CBIB"/>
    <property type="match status" value="1"/>
</dbReference>
<dbReference type="PANTHER" id="PTHR34308">
    <property type="entry name" value="COBALAMIN BIOSYNTHESIS PROTEIN CBIB"/>
    <property type="match status" value="1"/>
</dbReference>
<dbReference type="AlphaFoldDB" id="A0A939HPG9"/>
<keyword evidence="5 9" id="KW-0169">Cobalamin biosynthesis</keyword>
<accession>A0A939HPG9</accession>
<comment type="subcellular location">
    <subcellularLocation>
        <location evidence="1 9">Cell membrane</location>
        <topology evidence="1 9">Multi-pass membrane protein</topology>
    </subcellularLocation>
</comment>
<evidence type="ECO:0000256" key="9">
    <source>
        <dbReference type="HAMAP-Rule" id="MF_00024"/>
    </source>
</evidence>
<dbReference type="GO" id="GO:0015420">
    <property type="term" value="F:ABC-type vitamin B12 transporter activity"/>
    <property type="evidence" value="ECO:0007669"/>
    <property type="project" value="UniProtKB-UniRule"/>
</dbReference>
<dbReference type="GO" id="GO:0048472">
    <property type="term" value="F:threonine-phosphate decarboxylase activity"/>
    <property type="evidence" value="ECO:0007669"/>
    <property type="project" value="InterPro"/>
</dbReference>
<evidence type="ECO:0000256" key="5">
    <source>
        <dbReference type="ARBA" id="ARBA00022573"/>
    </source>
</evidence>
<dbReference type="Proteomes" id="UP000664073">
    <property type="component" value="Unassembled WGS sequence"/>
</dbReference>
<comment type="function">
    <text evidence="9">Converts cobyric acid to cobinamide by the addition of aminopropanol on the F carboxylic group.</text>
</comment>
<sequence>MLTGATTAAMLIALMLDAAFGWPNALYARIGHPVTWLGALIDAGDRRLNRADISYGSRRLAGIVLAGAVIALTVGLAFAISHLLPDNRAGVILTGILAWPLVAARSLHDHVAAVARPLAVGDLAGARRAVSMIVGRNPDLLDGPGIARAAAESLAENTSDGIVAPLIWGMLLGLPGIAAYKAINTMDSMIGHRTPRHEAFGWAAARIDDVANLVPARLTGLLFALASPRPAAVLRIMLRDAHAHRSPNAGWPESAFAGALGIRLSGPRTYAGRVAEEPWLNGEAPDPQPRDLARGLALYRRAMVMLAAVMAFIILLGG</sequence>
<keyword evidence="11" id="KW-1185">Reference proteome</keyword>
<keyword evidence="7 9" id="KW-1133">Transmembrane helix</keyword>
<evidence type="ECO:0000256" key="8">
    <source>
        <dbReference type="ARBA" id="ARBA00023136"/>
    </source>
</evidence>
<gene>
    <name evidence="9 10" type="primary">cobD</name>
    <name evidence="10" type="ORF">J2D77_11215</name>
</gene>
<evidence type="ECO:0000256" key="7">
    <source>
        <dbReference type="ARBA" id="ARBA00022989"/>
    </source>
</evidence>
<feature type="transmembrane region" description="Helical" evidence="9">
    <location>
        <begin position="60"/>
        <end position="84"/>
    </location>
</feature>
<evidence type="ECO:0000256" key="4">
    <source>
        <dbReference type="ARBA" id="ARBA00022475"/>
    </source>
</evidence>
<evidence type="ECO:0000313" key="10">
    <source>
        <dbReference type="EMBL" id="MBO1325724.1"/>
    </source>
</evidence>
<keyword evidence="4 9" id="KW-1003">Cell membrane</keyword>
<organism evidence="10 11">
    <name type="scientific">Acetobacter garciniae</name>
    <dbReference type="NCBI Taxonomy" id="2817435"/>
    <lineage>
        <taxon>Bacteria</taxon>
        <taxon>Pseudomonadati</taxon>
        <taxon>Pseudomonadota</taxon>
        <taxon>Alphaproteobacteria</taxon>
        <taxon>Acetobacterales</taxon>
        <taxon>Acetobacteraceae</taxon>
        <taxon>Acetobacter</taxon>
    </lineage>
</organism>
<comment type="caution">
    <text evidence="10">The sequence shown here is derived from an EMBL/GenBank/DDBJ whole genome shotgun (WGS) entry which is preliminary data.</text>
</comment>
<name>A0A939HPG9_9PROT</name>
<reference evidence="10" key="1">
    <citation type="submission" date="2021-03" db="EMBL/GenBank/DDBJ databases">
        <title>The complete genome sequence of Acetobacter sp. TBRC 12339.</title>
        <authorList>
            <person name="Charoenyingcharoen P."/>
            <person name="Yukphan P."/>
        </authorList>
    </citation>
    <scope>NUCLEOTIDE SEQUENCE</scope>
    <source>
        <strain evidence="10">TBRC 12339</strain>
    </source>
</reference>
<feature type="transmembrane region" description="Helical" evidence="9">
    <location>
        <begin position="162"/>
        <end position="183"/>
    </location>
</feature>
<comment type="caution">
    <text evidence="9">Lacks conserved residue(s) required for the propagation of feature annotation.</text>
</comment>
<feature type="transmembrane region" description="Helical" evidence="9">
    <location>
        <begin position="298"/>
        <end position="317"/>
    </location>
</feature>
<evidence type="ECO:0000256" key="6">
    <source>
        <dbReference type="ARBA" id="ARBA00022692"/>
    </source>
</evidence>
<evidence type="ECO:0000313" key="11">
    <source>
        <dbReference type="Proteomes" id="UP000664073"/>
    </source>
</evidence>